<evidence type="ECO:0000256" key="1">
    <source>
        <dbReference type="SAM" id="MobiDB-lite"/>
    </source>
</evidence>
<accession>A0A644WNA3</accession>
<reference evidence="2" key="1">
    <citation type="submission" date="2019-08" db="EMBL/GenBank/DDBJ databases">
        <authorList>
            <person name="Kucharzyk K."/>
            <person name="Murdoch R.W."/>
            <person name="Higgins S."/>
            <person name="Loffler F."/>
        </authorList>
    </citation>
    <scope>NUCLEOTIDE SEQUENCE</scope>
</reference>
<feature type="region of interest" description="Disordered" evidence="1">
    <location>
        <begin position="228"/>
        <end position="247"/>
    </location>
</feature>
<organism evidence="2">
    <name type="scientific">bioreactor metagenome</name>
    <dbReference type="NCBI Taxonomy" id="1076179"/>
    <lineage>
        <taxon>unclassified sequences</taxon>
        <taxon>metagenomes</taxon>
        <taxon>ecological metagenomes</taxon>
    </lineage>
</organism>
<evidence type="ECO:0000313" key="2">
    <source>
        <dbReference type="EMBL" id="MPM05119.1"/>
    </source>
</evidence>
<comment type="caution">
    <text evidence="2">The sequence shown here is derived from an EMBL/GenBank/DDBJ whole genome shotgun (WGS) entry which is preliminary data.</text>
</comment>
<protein>
    <recommendedName>
        <fullName evidence="3">Antitoxin YwqK</fullName>
    </recommendedName>
</protein>
<gene>
    <name evidence="2" type="ORF">SDC9_51405</name>
</gene>
<dbReference type="Pfam" id="PF07661">
    <property type="entry name" value="MORN_2"/>
    <property type="match status" value="5"/>
</dbReference>
<dbReference type="SUPFAM" id="SSF82185">
    <property type="entry name" value="Histone H3 K4-specific methyltransferase SET7/9 N-terminal domain"/>
    <property type="match status" value="1"/>
</dbReference>
<dbReference type="EMBL" id="VSSQ01001102">
    <property type="protein sequence ID" value="MPM05119.1"/>
    <property type="molecule type" value="Genomic_DNA"/>
</dbReference>
<dbReference type="AlphaFoldDB" id="A0A644WNA3"/>
<dbReference type="Gene3D" id="3.90.930.1">
    <property type="match status" value="2"/>
</dbReference>
<name>A0A644WNA3_9ZZZZ</name>
<dbReference type="InterPro" id="IPR011652">
    <property type="entry name" value="MORN_2"/>
</dbReference>
<feature type="compositionally biased region" description="Acidic residues" evidence="1">
    <location>
        <begin position="235"/>
        <end position="247"/>
    </location>
</feature>
<sequence>MRILVVLFFLITPVCLFSQGDDWFDNIENITDNVEEPMLYYERFNAFTGGDSVRLCNKKPCNGIQKDFWENGVIKHKAYYQNGRITNGYENYFENEQLERKFSIINSSSAELTVYYKDGTLRSKVEYRRKNPIKWIDYYPNGNVEFIEEYDNSMEYYIKYNFYFMNGSPQSILELVDKNERIYTSKTYYKNGQLKEEGLRQLNASLGDYVRIGDWKFYDEEGKLTSSHNYYKGEEVEDDSSDDEESD</sequence>
<evidence type="ECO:0008006" key="3">
    <source>
        <dbReference type="Google" id="ProtNLM"/>
    </source>
</evidence>
<proteinExistence type="predicted"/>